<evidence type="ECO:0000313" key="2">
    <source>
        <dbReference type="Proteomes" id="UP000887565"/>
    </source>
</evidence>
<evidence type="ECO:0000256" key="1">
    <source>
        <dbReference type="SAM" id="MobiDB-lite"/>
    </source>
</evidence>
<feature type="compositionally biased region" description="Polar residues" evidence="1">
    <location>
        <begin position="44"/>
        <end position="53"/>
    </location>
</feature>
<evidence type="ECO:0000313" key="3">
    <source>
        <dbReference type="WBParaSite" id="nRc.2.0.1.t10419-RA"/>
    </source>
</evidence>
<dbReference type="WBParaSite" id="nRc.2.0.1.t10419-RA">
    <property type="protein sequence ID" value="nRc.2.0.1.t10419-RA"/>
    <property type="gene ID" value="nRc.2.0.1.g10419"/>
</dbReference>
<organism evidence="2 3">
    <name type="scientific">Romanomermis culicivorax</name>
    <name type="common">Nematode worm</name>
    <dbReference type="NCBI Taxonomy" id="13658"/>
    <lineage>
        <taxon>Eukaryota</taxon>
        <taxon>Metazoa</taxon>
        <taxon>Ecdysozoa</taxon>
        <taxon>Nematoda</taxon>
        <taxon>Enoplea</taxon>
        <taxon>Dorylaimia</taxon>
        <taxon>Mermithida</taxon>
        <taxon>Mermithoidea</taxon>
        <taxon>Mermithidae</taxon>
        <taxon>Romanomermis</taxon>
    </lineage>
</organism>
<keyword evidence="2" id="KW-1185">Reference proteome</keyword>
<reference evidence="3" key="1">
    <citation type="submission" date="2022-11" db="UniProtKB">
        <authorList>
            <consortium name="WormBaseParasite"/>
        </authorList>
    </citation>
    <scope>IDENTIFICATION</scope>
</reference>
<feature type="region of interest" description="Disordered" evidence="1">
    <location>
        <begin position="1"/>
        <end position="59"/>
    </location>
</feature>
<feature type="region of interest" description="Disordered" evidence="1">
    <location>
        <begin position="80"/>
        <end position="105"/>
    </location>
</feature>
<accession>A0A915I8D1</accession>
<sequence>MGVKKKALRDDELKPDKYQRTDTKSPERGMAEAKLEEFFKGSLSDPTDAQETGNAKAKTQMPSFKIRILNCLADAVETKEDKTNAKIKANTEVRPEAKARGDTME</sequence>
<protein>
    <submittedName>
        <fullName evidence="3">Uncharacterized protein</fullName>
    </submittedName>
</protein>
<dbReference type="Proteomes" id="UP000887565">
    <property type="component" value="Unplaced"/>
</dbReference>
<proteinExistence type="predicted"/>
<dbReference type="AlphaFoldDB" id="A0A915I8D1"/>
<name>A0A915I8D1_ROMCU</name>
<feature type="compositionally biased region" description="Basic and acidic residues" evidence="1">
    <location>
        <begin position="8"/>
        <end position="39"/>
    </location>
</feature>